<dbReference type="RefSeq" id="WP_139249671.1">
    <property type="nucleotide sequence ID" value="NZ_FQUM01000004.1"/>
</dbReference>
<name>A0A1M5AR91_9BACT</name>
<reference evidence="1 2" key="1">
    <citation type="submission" date="2016-11" db="EMBL/GenBank/DDBJ databases">
        <authorList>
            <person name="Jaros S."/>
            <person name="Januszkiewicz K."/>
            <person name="Wedrychowicz H."/>
        </authorList>
    </citation>
    <scope>NUCLEOTIDE SEQUENCE [LARGE SCALE GENOMIC DNA]</scope>
    <source>
        <strain evidence="1 2">DSM 26910</strain>
    </source>
</reference>
<evidence type="ECO:0000313" key="1">
    <source>
        <dbReference type="EMBL" id="SHF32617.1"/>
    </source>
</evidence>
<sequence length="178" mass="20445">MNNKLQKTGMGTLTIIAALVVTFLTLDVYRANAGNNKLNEAAYTTSDAEIAAFANYLTEEKEAELNTETWMLNVDNFFMDYHLAESTDAPLGLEAWMKDLNYFGNFAYLETEAEEALNLESWMLNENLFESNATKATTTEVSGQRTPFGRRTMILMTDNDPKLKVEYWMLDYRRWNIK</sequence>
<dbReference type="OrthoDB" id="1122082at2"/>
<organism evidence="1 2">
    <name type="scientific">Mariniphaga anaerophila</name>
    <dbReference type="NCBI Taxonomy" id="1484053"/>
    <lineage>
        <taxon>Bacteria</taxon>
        <taxon>Pseudomonadati</taxon>
        <taxon>Bacteroidota</taxon>
        <taxon>Bacteroidia</taxon>
        <taxon>Marinilabiliales</taxon>
        <taxon>Prolixibacteraceae</taxon>
        <taxon>Mariniphaga</taxon>
    </lineage>
</organism>
<dbReference type="EMBL" id="FQUM01000004">
    <property type="protein sequence ID" value="SHF32617.1"/>
    <property type="molecule type" value="Genomic_DNA"/>
</dbReference>
<gene>
    <name evidence="1" type="ORF">SAMN05444274_104431</name>
</gene>
<protein>
    <submittedName>
        <fullName evidence="1">Uncharacterized protein</fullName>
    </submittedName>
</protein>
<evidence type="ECO:0000313" key="2">
    <source>
        <dbReference type="Proteomes" id="UP000184164"/>
    </source>
</evidence>
<dbReference type="Proteomes" id="UP000184164">
    <property type="component" value="Unassembled WGS sequence"/>
</dbReference>
<dbReference type="AlphaFoldDB" id="A0A1M5AR91"/>
<proteinExistence type="predicted"/>
<accession>A0A1M5AR91</accession>
<keyword evidence="2" id="KW-1185">Reference proteome</keyword>